<proteinExistence type="predicted"/>
<name>A0ABQ9G1M8_9NEOP</name>
<evidence type="ECO:0000313" key="2">
    <source>
        <dbReference type="EMBL" id="KAJ8866393.1"/>
    </source>
</evidence>
<accession>A0ABQ9G1M8</accession>
<feature type="region of interest" description="Disordered" evidence="1">
    <location>
        <begin position="301"/>
        <end position="339"/>
    </location>
</feature>
<organism evidence="2 3">
    <name type="scientific">Dryococelus australis</name>
    <dbReference type="NCBI Taxonomy" id="614101"/>
    <lineage>
        <taxon>Eukaryota</taxon>
        <taxon>Metazoa</taxon>
        <taxon>Ecdysozoa</taxon>
        <taxon>Arthropoda</taxon>
        <taxon>Hexapoda</taxon>
        <taxon>Insecta</taxon>
        <taxon>Pterygota</taxon>
        <taxon>Neoptera</taxon>
        <taxon>Polyneoptera</taxon>
        <taxon>Phasmatodea</taxon>
        <taxon>Verophasmatodea</taxon>
        <taxon>Anareolatae</taxon>
        <taxon>Phasmatidae</taxon>
        <taxon>Eurycanthinae</taxon>
        <taxon>Dryococelus</taxon>
    </lineage>
</organism>
<dbReference type="EMBL" id="JARBHB010000016">
    <property type="protein sequence ID" value="KAJ8866393.1"/>
    <property type="molecule type" value="Genomic_DNA"/>
</dbReference>
<evidence type="ECO:0000313" key="3">
    <source>
        <dbReference type="Proteomes" id="UP001159363"/>
    </source>
</evidence>
<keyword evidence="3" id="KW-1185">Reference proteome</keyword>
<feature type="compositionally biased region" description="Polar residues" evidence="1">
    <location>
        <begin position="329"/>
        <end position="339"/>
    </location>
</feature>
<protein>
    <submittedName>
        <fullName evidence="2">Uncharacterized protein</fullName>
    </submittedName>
</protein>
<feature type="region of interest" description="Disordered" evidence="1">
    <location>
        <begin position="396"/>
        <end position="461"/>
    </location>
</feature>
<comment type="caution">
    <text evidence="2">The sequence shown here is derived from an EMBL/GenBank/DDBJ whole genome shotgun (WGS) entry which is preliminary data.</text>
</comment>
<feature type="compositionally biased region" description="Basic and acidic residues" evidence="1">
    <location>
        <begin position="311"/>
        <end position="321"/>
    </location>
</feature>
<reference evidence="2 3" key="1">
    <citation type="submission" date="2023-02" db="EMBL/GenBank/DDBJ databases">
        <title>LHISI_Scaffold_Assembly.</title>
        <authorList>
            <person name="Stuart O.P."/>
            <person name="Cleave R."/>
            <person name="Magrath M.J.L."/>
            <person name="Mikheyev A.S."/>
        </authorList>
    </citation>
    <scope>NUCLEOTIDE SEQUENCE [LARGE SCALE GENOMIC DNA]</scope>
    <source>
        <strain evidence="2">Daus_M_001</strain>
        <tissue evidence="2">Leg muscle</tissue>
    </source>
</reference>
<sequence>MGKRDKVDVQHVYTEVEFAMGSQFIRHALDDSEPIADFDSELKCVESQLVLKSSRKKTGAPTCKERRTRRRGVAMPWSRRKHCSRLARRSDEAIGVRVSVARIAHSHLDLERGVPTGVHPSLKYPPRIFSVKKNQKIISDQSRRRNNVRRREGDTRWRGHSELSWAREIGIAQTRRRRRDCPRRPTRSQLRYVVAWEANGPCRLVPGVLNDHDDCWDDCPPRSTFGKTDLPNRDQEIYDWNSAVRVDASLVKAVHNKVSTIEINLRKKSLLLAAYILTGSLSDMSPVKLVTMDGNDEEGSITYRGSLTNPRRPELHRRSEGGEAGFARTGQSDKTTPTKTRIFHRPIGSRVTPTNAASTKVGTFSTFVGRLTGRSRFATSSWPCKSSTTRRGGYKQWKDSWISGPDRLAPQRRGTAPGVSSQGDGGRGGGKKMIDGAIHHRFNSPSGARRCPKRLSASPPSRAAHYSRASLTPMNSVASLKQFRCASSEWHLHAVPRRGKKMRVRHWPVSVLASHQGEPGSIPGRITPGFSHVGIVPDDAAGRRVLSGISRFPSPFSYRHCSMLTSITLIGSQVRTVKSHLNLSTPILPLSGPLVHSLGPTGRKCIDSIVTKAGGICGPTIISGLFGSSLAFEITARVVITLTQGTAEVLHGTEYVRLFPSYDIVRTLTALERTSQGAVVWRRARSVDEDVGRLDRSLAGNASSVEEGRERRGDFDRVRSPAGSFPDFRKWDSCRTMPLIGGFYRGSPVSLRPFIPALHHAHHNHPHRLPRPRCQEPLTSLHSSLVDCESAWERDLSVIVPCPLRKIRYWSGRRLTNKLPGTDWRTVFRRVTPFCWRARPDIAVKAAVSPLYNAVLRAERLAFLPPIKANRVQSPAGPPPGFPMWKSCRTMPLVGGFSRGSPVYPPPFHSGVSPYSTRFALIGSQRLDVKSSAINLGFDYRLDPGSARLAVAPLRSARRTKINLNLAVNCAFWRFMRMISEHVNATACRLPHTLFHFATATSTLRMCGEPVTTNAEPCFVDVEGWITEIALMCCGLTAGDGGGFDASFFNLICWLDHRNGTDELWTDCNSW</sequence>
<evidence type="ECO:0000256" key="1">
    <source>
        <dbReference type="SAM" id="MobiDB-lite"/>
    </source>
</evidence>
<dbReference type="Proteomes" id="UP001159363">
    <property type="component" value="Chromosome 15"/>
</dbReference>
<gene>
    <name evidence="2" type="ORF">PR048_032236</name>
</gene>